<feature type="region of interest" description="Disordered" evidence="6">
    <location>
        <begin position="351"/>
        <end position="374"/>
    </location>
</feature>
<gene>
    <name evidence="9" type="ORF">SHERM_03956</name>
</gene>
<dbReference type="GO" id="GO:0070628">
    <property type="term" value="F:proteasome binding"/>
    <property type="evidence" value="ECO:0007669"/>
    <property type="project" value="TreeGrafter"/>
</dbReference>
<dbReference type="Gene3D" id="1.10.2020.20">
    <property type="match status" value="1"/>
</dbReference>
<evidence type="ECO:0000256" key="3">
    <source>
        <dbReference type="ARBA" id="ARBA00022490"/>
    </source>
</evidence>
<dbReference type="GO" id="GO:0061133">
    <property type="term" value="F:endopeptidase activator activity"/>
    <property type="evidence" value="ECO:0007669"/>
    <property type="project" value="TreeGrafter"/>
</dbReference>
<dbReference type="InterPro" id="IPR038633">
    <property type="entry name" value="Rpn13/ADRM1_Pru_sf"/>
</dbReference>
<dbReference type="Proteomes" id="UP001153555">
    <property type="component" value="Unassembled WGS sequence"/>
</dbReference>
<dbReference type="CDD" id="cd13314">
    <property type="entry name" value="PH_Rpn13"/>
    <property type="match status" value="1"/>
</dbReference>
<dbReference type="GO" id="GO:0008541">
    <property type="term" value="C:proteasome regulatory particle, lid subcomplex"/>
    <property type="evidence" value="ECO:0007669"/>
    <property type="project" value="TreeGrafter"/>
</dbReference>
<keyword evidence="5" id="KW-0539">Nucleus</keyword>
<dbReference type="GO" id="GO:0005634">
    <property type="term" value="C:nucleus"/>
    <property type="evidence" value="ECO:0007669"/>
    <property type="project" value="UniProtKB-SubCell"/>
</dbReference>
<feature type="domain" description="DEUBAD" evidence="7">
    <location>
        <begin position="251"/>
        <end position="354"/>
    </location>
</feature>
<dbReference type="InterPro" id="IPR032368">
    <property type="entry name" value="RPN13_DEUBAD"/>
</dbReference>
<evidence type="ECO:0000313" key="9">
    <source>
        <dbReference type="EMBL" id="CAA0836925.1"/>
    </source>
</evidence>
<evidence type="ECO:0000259" key="8">
    <source>
        <dbReference type="PROSITE" id="PS51917"/>
    </source>
</evidence>
<evidence type="ECO:0000256" key="4">
    <source>
        <dbReference type="ARBA" id="ARBA00022942"/>
    </source>
</evidence>
<keyword evidence="3" id="KW-0963">Cytoplasm</keyword>
<dbReference type="FunFam" id="2.30.29.70:FF:000001">
    <property type="entry name" value="Proteasomal ubiquitin receptor ADRM1"/>
    <property type="match status" value="1"/>
</dbReference>
<dbReference type="InterPro" id="IPR006773">
    <property type="entry name" value="Rpn13/ADRM1"/>
</dbReference>
<dbReference type="PANTHER" id="PTHR12225:SF0">
    <property type="entry name" value="PROTEASOMAL UBIQUITIN RECEPTOR ADRM1"/>
    <property type="match status" value="1"/>
</dbReference>
<protein>
    <submittedName>
        <fullName evidence="9">26S proteasome regulatory subunit RPN13</fullName>
    </submittedName>
</protein>
<evidence type="ECO:0000256" key="2">
    <source>
        <dbReference type="ARBA" id="ARBA00004496"/>
    </source>
</evidence>
<evidence type="ECO:0000313" key="10">
    <source>
        <dbReference type="Proteomes" id="UP001153555"/>
    </source>
</evidence>
<dbReference type="EMBL" id="CACSLK010030184">
    <property type="protein sequence ID" value="CAA0836925.1"/>
    <property type="molecule type" value="Genomic_DNA"/>
</dbReference>
<dbReference type="GO" id="GO:0005737">
    <property type="term" value="C:cytoplasm"/>
    <property type="evidence" value="ECO:0007669"/>
    <property type="project" value="UniProtKB-SubCell"/>
</dbReference>
<comment type="subcellular location">
    <subcellularLocation>
        <location evidence="2">Cytoplasm</location>
    </subcellularLocation>
    <subcellularLocation>
        <location evidence="1">Nucleus</location>
    </subcellularLocation>
</comment>
<dbReference type="InterPro" id="IPR044867">
    <property type="entry name" value="DEUBAD_dom"/>
</dbReference>
<dbReference type="PANTHER" id="PTHR12225">
    <property type="entry name" value="ADHESION REGULATING MOLECULE 1 110 KDA CELL MEMBRANE GLYCOPROTEIN"/>
    <property type="match status" value="1"/>
</dbReference>
<dbReference type="PROSITE" id="PS51916">
    <property type="entry name" value="DEUBAD"/>
    <property type="match status" value="1"/>
</dbReference>
<dbReference type="PROSITE" id="PS51917">
    <property type="entry name" value="PRU"/>
    <property type="match status" value="1"/>
</dbReference>
<dbReference type="Pfam" id="PF04683">
    <property type="entry name" value="Rpn13_ADRM1_Pru"/>
    <property type="match status" value="1"/>
</dbReference>
<sequence length="550" mass="60590">MSFLALTQPSPLHVHFSGAGSESPQNLSQRLQSIQTSQFRIKEIQQSDKAKGVVQIVLMDSSMGDAFAPIQEVLLEFRAGKMIMDESIVNPDSRKGLVRIGRGEEGLVHFQWIDRSLNVIEDDQIVFPDEAVFEKVRQSSGRVYILKFRTDNRKFFFWMQEPKAENDTQLCNSVNFHLNQPLELPGEEEPDASVPVESSEDTVGDDISSRAGNLVGPSMGAEATSDVTSAGPVKLSDLQRILSNIGSADEPGDPDAGLGLGDILKPEFVLPLAHELPLHQQLESYLPEGEWTSEALIELLQSPPFRQQLDSFTYVLRTGQVDLTQFGIDPSKYKFTVPSFLEALEDSVAATSEHGESAPGGNDSKPQAHQGSDAMDEASAVKIGKVFGHCRLGRWKWIQCVASAVKIGKVLNMCCSIKWPRVLLVGCGSPLGSWWLVHCWTRATGDELLAGRSEVAGDGWFAWRRFARRDAGRVEEICSSGWRFGSRLRCEILPETAENGAVRRVVGRRIWRRRRRVAGTSLLRGGVKVRTEVGMFSRGELGSGSRGGPG</sequence>
<feature type="domain" description="Pru" evidence="8">
    <location>
        <begin position="69"/>
        <end position="181"/>
    </location>
</feature>
<dbReference type="InterPro" id="IPR038108">
    <property type="entry name" value="RPN13_DEUBAD_sf"/>
</dbReference>
<evidence type="ECO:0000256" key="1">
    <source>
        <dbReference type="ARBA" id="ARBA00004123"/>
    </source>
</evidence>
<dbReference type="FunFam" id="1.10.2020.20:FF:000002">
    <property type="entry name" value="26S proteasome regulatory subunit RPN13"/>
    <property type="match status" value="1"/>
</dbReference>
<evidence type="ECO:0000256" key="5">
    <source>
        <dbReference type="ARBA" id="ARBA00023242"/>
    </source>
</evidence>
<evidence type="ECO:0000256" key="6">
    <source>
        <dbReference type="SAM" id="MobiDB-lite"/>
    </source>
</evidence>
<reference evidence="9" key="1">
    <citation type="submission" date="2019-12" db="EMBL/GenBank/DDBJ databases">
        <authorList>
            <person name="Scholes J."/>
        </authorList>
    </citation>
    <scope>NUCLEOTIDE SEQUENCE</scope>
</reference>
<comment type="caution">
    <text evidence="9">The sequence shown here is derived from an EMBL/GenBank/DDBJ whole genome shotgun (WGS) entry which is preliminary data.</text>
</comment>
<accession>A0A9N7NVF9</accession>
<name>A0A9N7NVF9_STRHE</name>
<dbReference type="OrthoDB" id="340431at2759"/>
<organism evidence="9 10">
    <name type="scientific">Striga hermonthica</name>
    <name type="common">Purple witchweed</name>
    <name type="synonym">Buchnera hermonthica</name>
    <dbReference type="NCBI Taxonomy" id="68872"/>
    <lineage>
        <taxon>Eukaryota</taxon>
        <taxon>Viridiplantae</taxon>
        <taxon>Streptophyta</taxon>
        <taxon>Embryophyta</taxon>
        <taxon>Tracheophyta</taxon>
        <taxon>Spermatophyta</taxon>
        <taxon>Magnoliopsida</taxon>
        <taxon>eudicotyledons</taxon>
        <taxon>Gunneridae</taxon>
        <taxon>Pentapetalae</taxon>
        <taxon>asterids</taxon>
        <taxon>lamiids</taxon>
        <taxon>Lamiales</taxon>
        <taxon>Orobanchaceae</taxon>
        <taxon>Buchnereae</taxon>
        <taxon>Striga</taxon>
    </lineage>
</organism>
<dbReference type="InterPro" id="IPR044868">
    <property type="entry name" value="Rpn13/ADRM1_Pru"/>
</dbReference>
<proteinExistence type="predicted"/>
<evidence type="ECO:0000259" key="7">
    <source>
        <dbReference type="PROSITE" id="PS51916"/>
    </source>
</evidence>
<keyword evidence="10" id="KW-1185">Reference proteome</keyword>
<dbReference type="AlphaFoldDB" id="A0A9N7NVF9"/>
<dbReference type="Gene3D" id="2.30.29.70">
    <property type="entry name" value="Proteasomal ubiquitin receptor Rpn13/ADRM1"/>
    <property type="match status" value="1"/>
</dbReference>
<dbReference type="Pfam" id="PF16550">
    <property type="entry name" value="RPN13_C"/>
    <property type="match status" value="1"/>
</dbReference>
<feature type="region of interest" description="Disordered" evidence="6">
    <location>
        <begin position="182"/>
        <end position="228"/>
    </location>
</feature>
<keyword evidence="4 9" id="KW-0647">Proteasome</keyword>